<proteinExistence type="predicted"/>
<dbReference type="InterPro" id="IPR036873">
    <property type="entry name" value="Rhodanese-like_dom_sf"/>
</dbReference>
<name>A0A1H8S9R3_9BRAD</name>
<evidence type="ECO:0000313" key="2">
    <source>
        <dbReference type="EMBL" id="SEO75256.1"/>
    </source>
</evidence>
<dbReference type="GO" id="GO:0004792">
    <property type="term" value="F:thiosulfate-cyanide sulfurtransferase activity"/>
    <property type="evidence" value="ECO:0007669"/>
    <property type="project" value="TreeGrafter"/>
</dbReference>
<keyword evidence="2" id="KW-0808">Transferase</keyword>
<dbReference type="Pfam" id="PF00581">
    <property type="entry name" value="Rhodanese"/>
    <property type="match status" value="1"/>
</dbReference>
<dbReference type="PROSITE" id="PS50206">
    <property type="entry name" value="RHODANESE_3"/>
    <property type="match status" value="1"/>
</dbReference>
<protein>
    <submittedName>
        <fullName evidence="2">Rhodanese-related sulfurtransferase</fullName>
    </submittedName>
</protein>
<dbReference type="Proteomes" id="UP000199615">
    <property type="component" value="Unassembled WGS sequence"/>
</dbReference>
<accession>A0A1H8S9R3</accession>
<gene>
    <name evidence="2" type="ORF">SAMN05444123_104357</name>
</gene>
<dbReference type="Gene3D" id="3.40.250.10">
    <property type="entry name" value="Rhodanese-like domain"/>
    <property type="match status" value="1"/>
</dbReference>
<dbReference type="PANTHER" id="PTHR44086:SF10">
    <property type="entry name" value="THIOSULFATE SULFURTRANSFERASE_RHODANESE-LIKE DOMAIN-CONTAINING PROTEIN 3"/>
    <property type="match status" value="1"/>
</dbReference>
<dbReference type="EMBL" id="FODT01000004">
    <property type="protein sequence ID" value="SEO75256.1"/>
    <property type="molecule type" value="Genomic_DNA"/>
</dbReference>
<organism evidence="2 3">
    <name type="scientific">Rhodopseudomonas pseudopalustris</name>
    <dbReference type="NCBI Taxonomy" id="1513892"/>
    <lineage>
        <taxon>Bacteria</taxon>
        <taxon>Pseudomonadati</taxon>
        <taxon>Pseudomonadota</taxon>
        <taxon>Alphaproteobacteria</taxon>
        <taxon>Hyphomicrobiales</taxon>
        <taxon>Nitrobacteraceae</taxon>
        <taxon>Rhodopseudomonas</taxon>
    </lineage>
</organism>
<dbReference type="InterPro" id="IPR001763">
    <property type="entry name" value="Rhodanese-like_dom"/>
</dbReference>
<keyword evidence="3" id="KW-1185">Reference proteome</keyword>
<evidence type="ECO:0000313" key="3">
    <source>
        <dbReference type="Proteomes" id="UP000199615"/>
    </source>
</evidence>
<dbReference type="PANTHER" id="PTHR44086">
    <property type="entry name" value="THIOSULFATE SULFURTRANSFERASE RDL2, MITOCHONDRIAL-RELATED"/>
    <property type="match status" value="1"/>
</dbReference>
<evidence type="ECO:0000259" key="1">
    <source>
        <dbReference type="PROSITE" id="PS50206"/>
    </source>
</evidence>
<dbReference type="SUPFAM" id="SSF52821">
    <property type="entry name" value="Rhodanese/Cell cycle control phosphatase"/>
    <property type="match status" value="1"/>
</dbReference>
<sequence length="151" mass="15594">MTATRFQSLIFLALGATLAAQWPSFVLVVAQLGPDSAIAGDSKVVGQVEDLTPQDVAQGIAEGRYLLVDVREPNEVAAEAYPDAVVVPLSGFDPKLIPDPAGKQVVFACRSGKRSVTASQAAQAAGLAYNKHLAGGILGWKAAGLPTKSGH</sequence>
<dbReference type="AlphaFoldDB" id="A0A1H8S9R3"/>
<feature type="domain" description="Rhodanese" evidence="1">
    <location>
        <begin position="61"/>
        <end position="149"/>
    </location>
</feature>
<reference evidence="3" key="1">
    <citation type="submission" date="2016-10" db="EMBL/GenBank/DDBJ databases">
        <authorList>
            <person name="Varghese N."/>
            <person name="Submissions S."/>
        </authorList>
    </citation>
    <scope>NUCLEOTIDE SEQUENCE [LARGE SCALE GENOMIC DNA]</scope>
    <source>
        <strain evidence="3">DSM 123</strain>
    </source>
</reference>
<dbReference type="SMART" id="SM00450">
    <property type="entry name" value="RHOD"/>
    <property type="match status" value="1"/>
</dbReference>